<dbReference type="PROSITE" id="PS50090">
    <property type="entry name" value="MYB_LIKE"/>
    <property type="match status" value="1"/>
</dbReference>
<dbReference type="eggNOG" id="KOG0724">
    <property type="taxonomic scope" value="Eukaryota"/>
</dbReference>
<dbReference type="Pfam" id="PF00249">
    <property type="entry name" value="Myb_DNA-binding"/>
    <property type="match status" value="1"/>
</dbReference>
<feature type="compositionally biased region" description="Polar residues" evidence="4">
    <location>
        <begin position="257"/>
        <end position="267"/>
    </location>
</feature>
<organism evidence="7 8">
    <name type="scientific">Thalassiosira oceanica</name>
    <name type="common">Marine diatom</name>
    <dbReference type="NCBI Taxonomy" id="159749"/>
    <lineage>
        <taxon>Eukaryota</taxon>
        <taxon>Sar</taxon>
        <taxon>Stramenopiles</taxon>
        <taxon>Ochrophyta</taxon>
        <taxon>Bacillariophyta</taxon>
        <taxon>Coscinodiscophyceae</taxon>
        <taxon>Thalassiosirophycidae</taxon>
        <taxon>Thalassiosirales</taxon>
        <taxon>Thalassiosiraceae</taxon>
        <taxon>Thalassiosira</taxon>
    </lineage>
</organism>
<dbReference type="NCBIfam" id="TIGR01557">
    <property type="entry name" value="myb_SHAQKYF"/>
    <property type="match status" value="1"/>
</dbReference>
<dbReference type="InterPro" id="IPR009057">
    <property type="entry name" value="Homeodomain-like_sf"/>
</dbReference>
<keyword evidence="3" id="KW-0539">Nucleus</keyword>
<reference evidence="7 8" key="1">
    <citation type="journal article" date="2012" name="Genome Biol.">
        <title>Genome and low-iron response of an oceanic diatom adapted to chronic iron limitation.</title>
        <authorList>
            <person name="Lommer M."/>
            <person name="Specht M."/>
            <person name="Roy A.S."/>
            <person name="Kraemer L."/>
            <person name="Andreson R."/>
            <person name="Gutowska M.A."/>
            <person name="Wolf J."/>
            <person name="Bergner S.V."/>
            <person name="Schilhabel M.B."/>
            <person name="Klostermeier U.C."/>
            <person name="Beiko R.G."/>
            <person name="Rosenstiel P."/>
            <person name="Hippler M."/>
            <person name="Laroche J."/>
        </authorList>
    </citation>
    <scope>NUCLEOTIDE SEQUENCE [LARGE SCALE GENOMIC DNA]</scope>
    <source>
        <strain evidence="7 8">CCMP1005</strain>
    </source>
</reference>
<sequence>MERPHHPKGQLEEVPVPLPMTSGVVHRMAVTAAEHEVAAAAAGADGLALLVKAAIATDEPPFDPASSGAGKRVDGRRRQDTRVSHCTSLNHRQMTASVTAKAGSIATGRWTTAEHDAFLDGMRLHGREWRKIVQLIPTRTSAQIRSHAQKHFAKASQEKKRALKSGFVPVRENGLTPEVQSVLNRPRELEKQVSTALAALQSRYKELQRQVHMKSIVANRLASAGNPGPSNPASSALEFEQKRLRKAAEARYELKRQQQGQGHTAPQTRAAANVKSKTSAAVSLASIPSVSSHGDFSSLDVLQLSNVSFFPGSVQNDRIENIATGKPHEARGSLKRVREQLRLVEDTGQFLKRRRSSEET</sequence>
<keyword evidence="8" id="KW-1185">Reference proteome</keyword>
<feature type="domain" description="HTH myb-type" evidence="6">
    <location>
        <begin position="104"/>
        <end position="156"/>
    </location>
</feature>
<evidence type="ECO:0000259" key="6">
    <source>
        <dbReference type="PROSITE" id="PS51294"/>
    </source>
</evidence>
<evidence type="ECO:0000256" key="1">
    <source>
        <dbReference type="ARBA" id="ARBA00023015"/>
    </source>
</evidence>
<evidence type="ECO:0000313" key="7">
    <source>
        <dbReference type="EMBL" id="EJK53364.1"/>
    </source>
</evidence>
<feature type="compositionally biased region" description="Basic and acidic residues" evidence="4">
    <location>
        <begin position="71"/>
        <end position="81"/>
    </location>
</feature>
<feature type="region of interest" description="Disordered" evidence="4">
    <location>
        <begin position="59"/>
        <end position="81"/>
    </location>
</feature>
<dbReference type="SUPFAM" id="SSF46689">
    <property type="entry name" value="Homeodomain-like"/>
    <property type="match status" value="1"/>
</dbReference>
<dbReference type="PANTHER" id="PTHR12802">
    <property type="entry name" value="SWI/SNF COMPLEX-RELATED"/>
    <property type="match status" value="1"/>
</dbReference>
<dbReference type="Proteomes" id="UP000266841">
    <property type="component" value="Unassembled WGS sequence"/>
</dbReference>
<accession>K0RM45</accession>
<dbReference type="InterPro" id="IPR017930">
    <property type="entry name" value="Myb_dom"/>
</dbReference>
<keyword evidence="1" id="KW-0805">Transcription regulation</keyword>
<dbReference type="OrthoDB" id="118550at2759"/>
<evidence type="ECO:0000256" key="4">
    <source>
        <dbReference type="SAM" id="MobiDB-lite"/>
    </source>
</evidence>
<evidence type="ECO:0000313" key="8">
    <source>
        <dbReference type="Proteomes" id="UP000266841"/>
    </source>
</evidence>
<dbReference type="Gene3D" id="1.10.10.60">
    <property type="entry name" value="Homeodomain-like"/>
    <property type="match status" value="1"/>
</dbReference>
<feature type="region of interest" description="Disordered" evidence="4">
    <location>
        <begin position="253"/>
        <end position="274"/>
    </location>
</feature>
<evidence type="ECO:0000259" key="5">
    <source>
        <dbReference type="PROSITE" id="PS50090"/>
    </source>
</evidence>
<feature type="domain" description="Myb-like" evidence="5">
    <location>
        <begin position="102"/>
        <end position="152"/>
    </location>
</feature>
<proteinExistence type="predicted"/>
<keyword evidence="2" id="KW-0804">Transcription</keyword>
<evidence type="ECO:0000256" key="2">
    <source>
        <dbReference type="ARBA" id="ARBA00023163"/>
    </source>
</evidence>
<dbReference type="InterPro" id="IPR001005">
    <property type="entry name" value="SANT/Myb"/>
</dbReference>
<dbReference type="AlphaFoldDB" id="K0RM45"/>
<dbReference type="GO" id="GO:0003677">
    <property type="term" value="F:DNA binding"/>
    <property type="evidence" value="ECO:0007669"/>
    <property type="project" value="InterPro"/>
</dbReference>
<dbReference type="InterPro" id="IPR006447">
    <property type="entry name" value="Myb_dom_plants"/>
</dbReference>
<dbReference type="PROSITE" id="PS51294">
    <property type="entry name" value="HTH_MYB"/>
    <property type="match status" value="1"/>
</dbReference>
<gene>
    <name evidence="7" type="ORF">THAOC_27220</name>
</gene>
<protein>
    <submittedName>
        <fullName evidence="7">Uncharacterized protein</fullName>
    </submittedName>
</protein>
<comment type="caution">
    <text evidence="7">The sequence shown here is derived from an EMBL/GenBank/DDBJ whole genome shotgun (WGS) entry which is preliminary data.</text>
</comment>
<dbReference type="CDD" id="cd00167">
    <property type="entry name" value="SANT"/>
    <property type="match status" value="1"/>
</dbReference>
<dbReference type="PANTHER" id="PTHR12802:SF173">
    <property type="entry name" value="MYB-LIKE PROTEIN K"/>
    <property type="match status" value="1"/>
</dbReference>
<name>K0RM45_THAOC</name>
<dbReference type="SMART" id="SM00717">
    <property type="entry name" value="SANT"/>
    <property type="match status" value="1"/>
</dbReference>
<dbReference type="EMBL" id="AGNL01037925">
    <property type="protein sequence ID" value="EJK53364.1"/>
    <property type="molecule type" value="Genomic_DNA"/>
</dbReference>
<evidence type="ECO:0000256" key="3">
    <source>
        <dbReference type="ARBA" id="ARBA00023242"/>
    </source>
</evidence>